<dbReference type="Proteomes" id="UP000256964">
    <property type="component" value="Unassembled WGS sequence"/>
</dbReference>
<dbReference type="AlphaFoldDB" id="A0A371DEA3"/>
<evidence type="ECO:0000313" key="3">
    <source>
        <dbReference type="Proteomes" id="UP000256964"/>
    </source>
</evidence>
<dbReference type="EMBL" id="KZ857397">
    <property type="protein sequence ID" value="RDX50802.1"/>
    <property type="molecule type" value="Genomic_DNA"/>
</dbReference>
<evidence type="ECO:0000256" key="1">
    <source>
        <dbReference type="SAM" id="MobiDB-lite"/>
    </source>
</evidence>
<name>A0A371DEA3_9APHY</name>
<organism evidence="2 3">
    <name type="scientific">Lentinus brumalis</name>
    <dbReference type="NCBI Taxonomy" id="2498619"/>
    <lineage>
        <taxon>Eukaryota</taxon>
        <taxon>Fungi</taxon>
        <taxon>Dikarya</taxon>
        <taxon>Basidiomycota</taxon>
        <taxon>Agaricomycotina</taxon>
        <taxon>Agaricomycetes</taxon>
        <taxon>Polyporales</taxon>
        <taxon>Polyporaceae</taxon>
        <taxon>Lentinus</taxon>
    </lineage>
</organism>
<gene>
    <name evidence="2" type="ORF">OH76DRAFT_362773</name>
</gene>
<evidence type="ECO:0000313" key="2">
    <source>
        <dbReference type="EMBL" id="RDX50802.1"/>
    </source>
</evidence>
<keyword evidence="3" id="KW-1185">Reference proteome</keyword>
<accession>A0A371DEA3</accession>
<feature type="region of interest" description="Disordered" evidence="1">
    <location>
        <begin position="1"/>
        <end position="71"/>
    </location>
</feature>
<reference evidence="2 3" key="1">
    <citation type="journal article" date="2018" name="Biotechnol. Biofuels">
        <title>Integrative visual omics of the white-rot fungus Polyporus brumalis exposes the biotechnological potential of its oxidative enzymes for delignifying raw plant biomass.</title>
        <authorList>
            <person name="Miyauchi S."/>
            <person name="Rancon A."/>
            <person name="Drula E."/>
            <person name="Hage H."/>
            <person name="Chaduli D."/>
            <person name="Favel A."/>
            <person name="Grisel S."/>
            <person name="Henrissat B."/>
            <person name="Herpoel-Gimbert I."/>
            <person name="Ruiz-Duenas F.J."/>
            <person name="Chevret D."/>
            <person name="Hainaut M."/>
            <person name="Lin J."/>
            <person name="Wang M."/>
            <person name="Pangilinan J."/>
            <person name="Lipzen A."/>
            <person name="Lesage-Meessen L."/>
            <person name="Navarro D."/>
            <person name="Riley R."/>
            <person name="Grigoriev I.V."/>
            <person name="Zhou S."/>
            <person name="Raouche S."/>
            <person name="Rosso M.N."/>
        </authorList>
    </citation>
    <scope>NUCLEOTIDE SEQUENCE [LARGE SCALE GENOMIC DNA]</scope>
    <source>
        <strain evidence="2 3">BRFM 1820</strain>
    </source>
</reference>
<feature type="compositionally biased region" description="Basic residues" evidence="1">
    <location>
        <begin position="1"/>
        <end position="13"/>
    </location>
</feature>
<protein>
    <submittedName>
        <fullName evidence="2">Uncharacterized protein</fullName>
    </submittedName>
</protein>
<sequence>MIARHPSLHKHQRLCTTAKGPRRRVPAVRPSHQCRQVLGSPFNSSQNRAPAAVGQEHKISVQSTSIPSSERDIRETIASMSTQ</sequence>
<proteinExistence type="predicted"/>